<dbReference type="CDD" id="cd02037">
    <property type="entry name" value="Mrp_NBP35"/>
    <property type="match status" value="1"/>
</dbReference>
<evidence type="ECO:0000259" key="10">
    <source>
        <dbReference type="Pfam" id="PF01883"/>
    </source>
</evidence>
<dbReference type="Gene3D" id="3.40.50.300">
    <property type="entry name" value="P-loop containing nucleotide triphosphate hydrolases"/>
    <property type="match status" value="1"/>
</dbReference>
<keyword evidence="1 8" id="KW-0479">Metal-binding</keyword>
<evidence type="ECO:0000256" key="5">
    <source>
        <dbReference type="ARBA" id="ARBA00023014"/>
    </source>
</evidence>
<name>A0AAW4P8X4_9EURY</name>
<dbReference type="InterPro" id="IPR044304">
    <property type="entry name" value="NUBPL-like"/>
</dbReference>
<keyword evidence="12" id="KW-1185">Reference proteome</keyword>
<dbReference type="InterPro" id="IPR000808">
    <property type="entry name" value="Mrp-like_CS"/>
</dbReference>
<proteinExistence type="inferred from homology"/>
<dbReference type="InterPro" id="IPR034904">
    <property type="entry name" value="FSCA_dom_sf"/>
</dbReference>
<dbReference type="Proteomes" id="UP001430455">
    <property type="component" value="Unassembled WGS sequence"/>
</dbReference>
<comment type="similarity">
    <text evidence="8">Belongs to the Mrp/NBP35 ATP-binding proteins family.</text>
</comment>
<dbReference type="Gene3D" id="3.30.300.130">
    <property type="entry name" value="Fe-S cluster assembly (FSCA)"/>
    <property type="match status" value="1"/>
</dbReference>
<dbReference type="SUPFAM" id="SSF117916">
    <property type="entry name" value="Fe-S cluster assembly (FSCA) domain-like"/>
    <property type="match status" value="1"/>
</dbReference>
<comment type="caution">
    <text evidence="11">The sequence shown here is derived from an EMBL/GenBank/DDBJ whole genome shotgun (WGS) entry which is preliminary data.</text>
</comment>
<keyword evidence="5 8" id="KW-0411">Iron-sulfur</keyword>
<evidence type="ECO:0000313" key="12">
    <source>
        <dbReference type="Proteomes" id="UP001430455"/>
    </source>
</evidence>
<keyword evidence="2 8" id="KW-0547">Nucleotide-binding</keyword>
<dbReference type="GO" id="GO:0016226">
    <property type="term" value="P:iron-sulfur cluster assembly"/>
    <property type="evidence" value="ECO:0007669"/>
    <property type="project" value="InterPro"/>
</dbReference>
<dbReference type="PANTHER" id="PTHR42961">
    <property type="entry name" value="IRON-SULFUR PROTEIN NUBPL"/>
    <property type="match status" value="1"/>
</dbReference>
<gene>
    <name evidence="11" type="ORF">EGH23_06350</name>
</gene>
<comment type="function">
    <text evidence="6 8">Binds and transfers iron-sulfur (Fe-S) clusters to target apoproteins. Can hydrolyze ATP.</text>
</comment>
<dbReference type="Pfam" id="PF10609">
    <property type="entry name" value="ParA"/>
    <property type="match status" value="1"/>
</dbReference>
<organism evidence="11 12">
    <name type="scientific">Haloarcula nitratireducens</name>
    <dbReference type="NCBI Taxonomy" id="2487749"/>
    <lineage>
        <taxon>Archaea</taxon>
        <taxon>Methanobacteriati</taxon>
        <taxon>Methanobacteriota</taxon>
        <taxon>Stenosarchaea group</taxon>
        <taxon>Halobacteria</taxon>
        <taxon>Halobacteriales</taxon>
        <taxon>Haloarculaceae</taxon>
        <taxon>Haloarcula</taxon>
    </lineage>
</organism>
<evidence type="ECO:0000256" key="2">
    <source>
        <dbReference type="ARBA" id="ARBA00022741"/>
    </source>
</evidence>
<evidence type="ECO:0000256" key="1">
    <source>
        <dbReference type="ARBA" id="ARBA00022723"/>
    </source>
</evidence>
<dbReference type="PANTHER" id="PTHR42961:SF2">
    <property type="entry name" value="IRON-SULFUR PROTEIN NUBPL"/>
    <property type="match status" value="1"/>
</dbReference>
<dbReference type="InterPro" id="IPR002744">
    <property type="entry name" value="MIP18-like"/>
</dbReference>
<keyword evidence="8" id="KW-0378">Hydrolase</keyword>
<dbReference type="RefSeq" id="WP_220579140.1">
    <property type="nucleotide sequence ID" value="NZ_RKLT01000001.1"/>
</dbReference>
<evidence type="ECO:0000256" key="9">
    <source>
        <dbReference type="SAM" id="MobiDB-lite"/>
    </source>
</evidence>
<dbReference type="HAMAP" id="MF_02040">
    <property type="entry name" value="Mrp_NBP35"/>
    <property type="match status" value="1"/>
</dbReference>
<dbReference type="GO" id="GO:0005524">
    <property type="term" value="F:ATP binding"/>
    <property type="evidence" value="ECO:0007669"/>
    <property type="project" value="UniProtKB-UniRule"/>
</dbReference>
<dbReference type="SUPFAM" id="SSF52540">
    <property type="entry name" value="P-loop containing nucleoside triphosphate hydrolases"/>
    <property type="match status" value="1"/>
</dbReference>
<evidence type="ECO:0000256" key="6">
    <source>
        <dbReference type="ARBA" id="ARBA00058094"/>
    </source>
</evidence>
<evidence type="ECO:0000256" key="8">
    <source>
        <dbReference type="HAMAP-Rule" id="MF_02040"/>
    </source>
</evidence>
<keyword evidence="3 8" id="KW-0067">ATP-binding</keyword>
<dbReference type="InterPro" id="IPR033756">
    <property type="entry name" value="YlxH/NBP35"/>
</dbReference>
<reference evidence="11 12" key="1">
    <citation type="submission" date="2021-06" db="EMBL/GenBank/DDBJ databases">
        <title>Halomicroarcula sp. a new haloarchaeum isolated from saline soil.</title>
        <authorList>
            <person name="Duran-Viseras A."/>
            <person name="Sanchez-Porro C."/>
            <person name="Ventosa A."/>
        </authorList>
    </citation>
    <scope>NUCLEOTIDE SEQUENCE [LARGE SCALE GENOMIC DNA]</scope>
    <source>
        <strain evidence="11 12">F27</strain>
    </source>
</reference>
<dbReference type="GO" id="GO:0016887">
    <property type="term" value="F:ATP hydrolysis activity"/>
    <property type="evidence" value="ECO:0007669"/>
    <property type="project" value="UniProtKB-UniRule"/>
</dbReference>
<dbReference type="GO" id="GO:0140663">
    <property type="term" value="F:ATP-dependent FeS chaperone activity"/>
    <property type="evidence" value="ECO:0007669"/>
    <property type="project" value="InterPro"/>
</dbReference>
<accession>A0AAW4P8X4</accession>
<dbReference type="InterPro" id="IPR027417">
    <property type="entry name" value="P-loop_NTPase"/>
</dbReference>
<evidence type="ECO:0000313" key="11">
    <source>
        <dbReference type="EMBL" id="MBX0294501.1"/>
    </source>
</evidence>
<dbReference type="GO" id="GO:0051539">
    <property type="term" value="F:4 iron, 4 sulfur cluster binding"/>
    <property type="evidence" value="ECO:0007669"/>
    <property type="project" value="TreeGrafter"/>
</dbReference>
<feature type="domain" description="MIP18 family-like" evidence="10">
    <location>
        <begin position="3"/>
        <end position="67"/>
    </location>
</feature>
<keyword evidence="4 8" id="KW-0408">Iron</keyword>
<sequence>MNEADVRERLRDVRDPDLDEDIVSLGLVNSVDVTDEEVRIDLALGAPYSPTETAMAGEVREALADADREVSLSASVDRGVSEEEDPLPNVKNVIAVASGKGGVGKSTIAVNLAAGLAQLGARVGLFDADIYGPNVPRMLDADESPRATEDEQILPVEKYGMKLMSMDFLVGKDDPVIFRGPMVDNVLTQLWNDVVWGGLDYMVVDLPPGTGDTQLTMLQRVPVSGAVIVTTPQEVALDDARKGMRMFGRHETPVLGVVENMSTFVCPDCGGNHDIFGSGGGREFADETDMPFLGEVPLDPGVREGGDEGQPLVLDEDSETGEAFRDIAARTANMQGVIHRKRQSDSRTADTGPDEAEPAGSGPADAGPER</sequence>
<dbReference type="Pfam" id="PF01883">
    <property type="entry name" value="FeS_assembly_P"/>
    <property type="match status" value="1"/>
</dbReference>
<evidence type="ECO:0000256" key="4">
    <source>
        <dbReference type="ARBA" id="ARBA00023004"/>
    </source>
</evidence>
<dbReference type="InterPro" id="IPR019591">
    <property type="entry name" value="Mrp/NBP35_ATP-bd"/>
</dbReference>
<feature type="binding site" evidence="8">
    <location>
        <begin position="99"/>
        <end position="106"/>
    </location>
    <ligand>
        <name>ATP</name>
        <dbReference type="ChEBI" id="CHEBI:30616"/>
    </ligand>
</feature>
<dbReference type="AlphaFoldDB" id="A0AAW4P8X4"/>
<evidence type="ECO:0000256" key="7">
    <source>
        <dbReference type="ARBA" id="ARBA00074706"/>
    </source>
</evidence>
<protein>
    <recommendedName>
        <fullName evidence="7 8">Iron-sulfur cluster carrier protein</fullName>
    </recommendedName>
</protein>
<dbReference type="FunFam" id="3.40.50.300:FF:001119">
    <property type="entry name" value="Iron-sulfur cluster carrier protein"/>
    <property type="match status" value="1"/>
</dbReference>
<dbReference type="PROSITE" id="PS01215">
    <property type="entry name" value="MRP"/>
    <property type="match status" value="1"/>
</dbReference>
<comment type="subunit">
    <text evidence="8">Homodimer.</text>
</comment>
<feature type="region of interest" description="Disordered" evidence="9">
    <location>
        <begin position="302"/>
        <end position="370"/>
    </location>
</feature>
<dbReference type="GO" id="GO:0046872">
    <property type="term" value="F:metal ion binding"/>
    <property type="evidence" value="ECO:0007669"/>
    <property type="project" value="UniProtKB-KW"/>
</dbReference>
<dbReference type="EMBL" id="RKLT01000001">
    <property type="protein sequence ID" value="MBX0294501.1"/>
    <property type="molecule type" value="Genomic_DNA"/>
</dbReference>
<evidence type="ECO:0000256" key="3">
    <source>
        <dbReference type="ARBA" id="ARBA00022840"/>
    </source>
</evidence>